<comment type="caution">
    <text evidence="1">The sequence shown here is derived from an EMBL/GenBank/DDBJ whole genome shotgun (WGS) entry which is preliminary data.</text>
</comment>
<organism evidence="1 2">
    <name type="scientific">Ensete ventricosum</name>
    <name type="common">Abyssinian banana</name>
    <name type="synonym">Musa ensete</name>
    <dbReference type="NCBI Taxonomy" id="4639"/>
    <lineage>
        <taxon>Eukaryota</taxon>
        <taxon>Viridiplantae</taxon>
        <taxon>Streptophyta</taxon>
        <taxon>Embryophyta</taxon>
        <taxon>Tracheophyta</taxon>
        <taxon>Spermatophyta</taxon>
        <taxon>Magnoliopsida</taxon>
        <taxon>Liliopsida</taxon>
        <taxon>Zingiberales</taxon>
        <taxon>Musaceae</taxon>
        <taxon>Ensete</taxon>
    </lineage>
</organism>
<evidence type="ECO:0000313" key="2">
    <source>
        <dbReference type="Proteomes" id="UP000287651"/>
    </source>
</evidence>
<name>A0A427BBD8_ENSVE</name>
<accession>A0A427BBD8</accession>
<dbReference type="EMBL" id="AMZH03000059">
    <property type="protein sequence ID" value="RRT85797.1"/>
    <property type="molecule type" value="Genomic_DNA"/>
</dbReference>
<dbReference type="AlphaFoldDB" id="A0A427BBD8"/>
<sequence length="97" mass="10637">MSVPSMGAAKVDGGTVQRKAVLRFDPTPNPFNAMVFRSSTSPVLNLRSLDVPTPNHLFSFPEPLTPLSCSIAQAKPRRIDTSVEMRGNIWKATQKLN</sequence>
<protein>
    <submittedName>
        <fullName evidence="1">Uncharacterized protein</fullName>
    </submittedName>
</protein>
<gene>
    <name evidence="1" type="ORF">B296_00006931</name>
</gene>
<reference evidence="1 2" key="1">
    <citation type="journal article" date="2014" name="Agronomy (Basel)">
        <title>A Draft Genome Sequence for Ensete ventricosum, the Drought-Tolerant Tree Against Hunger.</title>
        <authorList>
            <person name="Harrison J."/>
            <person name="Moore K.A."/>
            <person name="Paszkiewicz K."/>
            <person name="Jones T."/>
            <person name="Grant M."/>
            <person name="Ambacheew D."/>
            <person name="Muzemil S."/>
            <person name="Studholme D.J."/>
        </authorList>
    </citation>
    <scope>NUCLEOTIDE SEQUENCE [LARGE SCALE GENOMIC DNA]</scope>
</reference>
<dbReference type="Proteomes" id="UP000287651">
    <property type="component" value="Unassembled WGS sequence"/>
</dbReference>
<evidence type="ECO:0000313" key="1">
    <source>
        <dbReference type="EMBL" id="RRT85797.1"/>
    </source>
</evidence>
<proteinExistence type="predicted"/>